<proteinExistence type="predicted"/>
<dbReference type="EMBL" id="SRHE01000330">
    <property type="protein sequence ID" value="TWW09262.1"/>
    <property type="molecule type" value="Genomic_DNA"/>
</dbReference>
<dbReference type="InterPro" id="IPR037284">
    <property type="entry name" value="SUF_FeS_clus_asmbl_SufBD_sf"/>
</dbReference>
<sequence>TAAGPVPESLLKRVAGDFSIQLVFVDGQLSLAHSKLASCPKGVRILPAAESLDTCPEWHQQENRSAISKSVFAQLNRAFTGASGAIIQVDDGVQLAAPISLVHVTTEDRQDHVLLPRHMVKLGAGASAQMV</sequence>
<gene>
    <name evidence="1" type="ORF">E3A20_16120</name>
</gene>
<dbReference type="SUPFAM" id="SSF101960">
    <property type="entry name" value="Stabilizer of iron transporter SufD"/>
    <property type="match status" value="1"/>
</dbReference>
<feature type="non-terminal residue" evidence="1">
    <location>
        <position position="1"/>
    </location>
</feature>
<evidence type="ECO:0000313" key="1">
    <source>
        <dbReference type="EMBL" id="TWW09262.1"/>
    </source>
</evidence>
<name>A0A5C6M5I8_9PLAN</name>
<dbReference type="AlphaFoldDB" id="A0A5C6M5I8"/>
<keyword evidence="2" id="KW-1185">Reference proteome</keyword>
<comment type="caution">
    <text evidence="1">The sequence shown here is derived from an EMBL/GenBank/DDBJ whole genome shotgun (WGS) entry which is preliminary data.</text>
</comment>
<protein>
    <submittedName>
        <fullName evidence="1">Uncharacterized protein</fullName>
    </submittedName>
</protein>
<dbReference type="Proteomes" id="UP000321083">
    <property type="component" value="Unassembled WGS sequence"/>
</dbReference>
<reference evidence="1 2" key="2">
    <citation type="submission" date="2019-08" db="EMBL/GenBank/DDBJ databases">
        <authorList>
            <person name="Henke P."/>
        </authorList>
    </citation>
    <scope>NUCLEOTIDE SEQUENCE [LARGE SCALE GENOMIC DNA]</scope>
    <source>
        <strain evidence="1">Phe10_nw2017</strain>
    </source>
</reference>
<accession>A0A5C6M5I8</accession>
<reference evidence="1 2" key="1">
    <citation type="submission" date="2019-08" db="EMBL/GenBank/DDBJ databases">
        <title>100 year-old enigma solved: identification of Planctomyces bekefii, the type genus and species of the phylum Planctomycetes.</title>
        <authorList>
            <person name="Svetlana D.N."/>
            <person name="Overmann J."/>
        </authorList>
    </citation>
    <scope>NUCLEOTIDE SEQUENCE [LARGE SCALE GENOMIC DNA]</scope>
    <source>
        <strain evidence="1">Phe10_nw2017</strain>
    </source>
</reference>
<evidence type="ECO:0000313" key="2">
    <source>
        <dbReference type="Proteomes" id="UP000321083"/>
    </source>
</evidence>
<organism evidence="1 2">
    <name type="scientific">Planctomyces bekefii</name>
    <dbReference type="NCBI Taxonomy" id="1653850"/>
    <lineage>
        <taxon>Bacteria</taxon>
        <taxon>Pseudomonadati</taxon>
        <taxon>Planctomycetota</taxon>
        <taxon>Planctomycetia</taxon>
        <taxon>Planctomycetales</taxon>
        <taxon>Planctomycetaceae</taxon>
        <taxon>Planctomyces</taxon>
    </lineage>
</organism>